<evidence type="ECO:0000256" key="2">
    <source>
        <dbReference type="ARBA" id="ARBA00022475"/>
    </source>
</evidence>
<name>C8PI72_9BACT</name>
<keyword evidence="5 6" id="KW-0472">Membrane</keyword>
<comment type="similarity">
    <text evidence="1 6">Belongs to the inositol monophosphatase superfamily. CysQ family.</text>
</comment>
<evidence type="ECO:0000313" key="8">
    <source>
        <dbReference type="EMBL" id="EEV17462.1"/>
    </source>
</evidence>
<dbReference type="InterPro" id="IPR000760">
    <property type="entry name" value="Inositol_monophosphatase-like"/>
</dbReference>
<evidence type="ECO:0000256" key="3">
    <source>
        <dbReference type="ARBA" id="ARBA00022519"/>
    </source>
</evidence>
<evidence type="ECO:0000313" key="9">
    <source>
        <dbReference type="Proteomes" id="UP000005709"/>
    </source>
</evidence>
<dbReference type="InterPro" id="IPR020550">
    <property type="entry name" value="Inositol_monophosphatase_CS"/>
</dbReference>
<dbReference type="OrthoDB" id="9785695at2"/>
<feature type="binding site" evidence="6">
    <location>
        <position position="86"/>
    </location>
    <ligand>
        <name>Mg(2+)</name>
        <dbReference type="ChEBI" id="CHEBI:18420"/>
        <label>2</label>
    </ligand>
</feature>
<sequence length="257" mass="28108">MDLNELLALATDAAKKANAAIMQNYDKFDIFVKADRSPLTNADLAANDAIMRALEPSGIAICSEERVLDSKRRMSEERFWLVDPLDGTKEFIARNGEFCVCIALIEHGRPILAVIGIPISGDIYSSNGGRVYKNGALLARPNSAPQTFMHGHHGKSVKYAQFAQRFKMQLVRKGSAIKFCILAEGGASAYARFSDCSLWDIAAGDFLLHQNGGAVVDLKTMKAPLYNGKSLINNHYLAVGASAMKNLSEMLEFAKNF</sequence>
<evidence type="ECO:0000256" key="5">
    <source>
        <dbReference type="ARBA" id="ARBA00023136"/>
    </source>
</evidence>
<dbReference type="STRING" id="824.CGRAC_0119"/>
<keyword evidence="6 7" id="KW-0460">Magnesium</keyword>
<feature type="binding site" evidence="6">
    <location>
        <begin position="85"/>
        <end position="88"/>
    </location>
    <ligand>
        <name>substrate</name>
    </ligand>
</feature>
<feature type="binding site" evidence="6">
    <location>
        <position position="200"/>
    </location>
    <ligand>
        <name>substrate</name>
    </ligand>
</feature>
<feature type="binding site" evidence="6">
    <location>
        <position position="64"/>
    </location>
    <ligand>
        <name>substrate</name>
    </ligand>
</feature>
<dbReference type="InterPro" id="IPR050725">
    <property type="entry name" value="CysQ/Inositol_MonoPase"/>
</dbReference>
<dbReference type="AlphaFoldDB" id="C8PI72"/>
<dbReference type="GO" id="GO:0000103">
    <property type="term" value="P:sulfate assimilation"/>
    <property type="evidence" value="ECO:0007669"/>
    <property type="project" value="TreeGrafter"/>
</dbReference>
<dbReference type="EC" id="3.1.3.7" evidence="6"/>
<feature type="binding site" evidence="6">
    <location>
        <position position="64"/>
    </location>
    <ligand>
        <name>Mg(2+)</name>
        <dbReference type="ChEBI" id="CHEBI:18420"/>
        <label>1</label>
    </ligand>
</feature>
<keyword evidence="3" id="KW-0997">Cell inner membrane</keyword>
<feature type="binding site" evidence="7">
    <location>
        <position position="85"/>
    </location>
    <ligand>
        <name>Mg(2+)</name>
        <dbReference type="ChEBI" id="CHEBI:18420"/>
        <label>1</label>
        <note>catalytic</note>
    </ligand>
</feature>
<dbReference type="GO" id="GO:0050427">
    <property type="term" value="P:3'-phosphoadenosine 5'-phosphosulfate metabolic process"/>
    <property type="evidence" value="ECO:0007669"/>
    <property type="project" value="TreeGrafter"/>
</dbReference>
<dbReference type="PANTHER" id="PTHR43028">
    <property type="entry name" value="3'(2'),5'-BISPHOSPHATE NUCLEOTIDASE 1"/>
    <property type="match status" value="1"/>
</dbReference>
<dbReference type="GO" id="GO:0046854">
    <property type="term" value="P:phosphatidylinositol phosphate biosynthetic process"/>
    <property type="evidence" value="ECO:0007669"/>
    <property type="project" value="InterPro"/>
</dbReference>
<dbReference type="GO" id="GO:0008441">
    <property type="term" value="F:3'(2'),5'-bisphosphate nucleotidase activity"/>
    <property type="evidence" value="ECO:0007669"/>
    <property type="project" value="UniProtKB-UniRule"/>
</dbReference>
<feature type="binding site" evidence="7">
    <location>
        <position position="86"/>
    </location>
    <ligand>
        <name>Mg(2+)</name>
        <dbReference type="ChEBI" id="CHEBI:18420"/>
        <label>1</label>
        <note>catalytic</note>
    </ligand>
</feature>
<comment type="catalytic activity">
    <reaction evidence="6">
        <text>adenosine 3',5'-bisphosphate + H2O = AMP + phosphate</text>
        <dbReference type="Rhea" id="RHEA:10040"/>
        <dbReference type="ChEBI" id="CHEBI:15377"/>
        <dbReference type="ChEBI" id="CHEBI:43474"/>
        <dbReference type="ChEBI" id="CHEBI:58343"/>
        <dbReference type="ChEBI" id="CHEBI:456215"/>
        <dbReference type="EC" id="3.1.3.7"/>
    </reaction>
</comment>
<reference evidence="8 9" key="1">
    <citation type="submission" date="2009-07" db="EMBL/GenBank/DDBJ databases">
        <authorList>
            <person name="Madupu R."/>
            <person name="Sebastian Y."/>
            <person name="Durkin A.S."/>
            <person name="Torralba M."/>
            <person name="Methe B."/>
            <person name="Sutton G.G."/>
            <person name="Strausberg R.L."/>
            <person name="Nelson K.E."/>
        </authorList>
    </citation>
    <scope>NUCLEOTIDE SEQUENCE [LARGE SCALE GENOMIC DNA]</scope>
    <source>
        <strain evidence="8 9">RM3268</strain>
    </source>
</reference>
<keyword evidence="4 6" id="KW-0378">Hydrolase</keyword>
<dbReference type="PANTHER" id="PTHR43028:SF5">
    <property type="entry name" value="3'(2'),5'-BISPHOSPHATE NUCLEOTIDASE 1"/>
    <property type="match status" value="1"/>
</dbReference>
<organism evidence="8 9">
    <name type="scientific">Campylobacter gracilis RM3268</name>
    <dbReference type="NCBI Taxonomy" id="553220"/>
    <lineage>
        <taxon>Bacteria</taxon>
        <taxon>Pseudomonadati</taxon>
        <taxon>Campylobacterota</taxon>
        <taxon>Epsilonproteobacteria</taxon>
        <taxon>Campylobacterales</taxon>
        <taxon>Campylobacteraceae</taxon>
        <taxon>Campylobacter</taxon>
    </lineage>
</organism>
<dbReference type="RefSeq" id="WP_005871500.1">
    <property type="nucleotide sequence ID" value="NZ_ACYG01000025.1"/>
</dbReference>
<accession>C8PI72</accession>
<comment type="cofactor">
    <cofactor evidence="6 7">
        <name>Mg(2+)</name>
        <dbReference type="ChEBI" id="CHEBI:18420"/>
    </cofactor>
</comment>
<feature type="binding site" evidence="6">
    <location>
        <position position="85"/>
    </location>
    <ligand>
        <name>Mg(2+)</name>
        <dbReference type="ChEBI" id="CHEBI:18420"/>
        <label>1</label>
    </ligand>
</feature>
<feature type="binding site" evidence="6">
    <location>
        <position position="200"/>
    </location>
    <ligand>
        <name>Mg(2+)</name>
        <dbReference type="ChEBI" id="CHEBI:18420"/>
        <label>2</label>
    </ligand>
</feature>
<dbReference type="SUPFAM" id="SSF56655">
    <property type="entry name" value="Carbohydrate phosphatase"/>
    <property type="match status" value="1"/>
</dbReference>
<dbReference type="Gene3D" id="3.30.540.10">
    <property type="entry name" value="Fructose-1,6-Bisphosphatase, subunit A, domain 1"/>
    <property type="match status" value="1"/>
</dbReference>
<dbReference type="HAMAP" id="MF_02095">
    <property type="entry name" value="CysQ"/>
    <property type="match status" value="1"/>
</dbReference>
<dbReference type="Pfam" id="PF00459">
    <property type="entry name" value="Inositol_P"/>
    <property type="match status" value="1"/>
</dbReference>
<evidence type="ECO:0000256" key="7">
    <source>
        <dbReference type="PIRSR" id="PIRSR600760-2"/>
    </source>
</evidence>
<comment type="function">
    <text evidence="6">Converts adenosine-3',5'-bisphosphate (PAP) to AMP.</text>
</comment>
<dbReference type="eggNOG" id="COG1218">
    <property type="taxonomic scope" value="Bacteria"/>
</dbReference>
<dbReference type="Proteomes" id="UP000005709">
    <property type="component" value="Unassembled WGS sequence"/>
</dbReference>
<dbReference type="InterPro" id="IPR006240">
    <property type="entry name" value="CysQ"/>
</dbReference>
<evidence type="ECO:0000256" key="4">
    <source>
        <dbReference type="ARBA" id="ARBA00022801"/>
    </source>
</evidence>
<dbReference type="GO" id="GO:0005886">
    <property type="term" value="C:plasma membrane"/>
    <property type="evidence" value="ECO:0007669"/>
    <property type="project" value="UniProtKB-SubCell"/>
</dbReference>
<comment type="subcellular location">
    <subcellularLocation>
        <location evidence="6">Cell membrane</location>
        <topology evidence="6">Peripheral membrane protein</topology>
        <orientation evidence="6">Cytoplasmic side</orientation>
    </subcellularLocation>
</comment>
<protein>
    <recommendedName>
        <fullName evidence="6">3'(2'),5'-bisphosphate nucleotidase CysQ</fullName>
        <ecNumber evidence="6">3.1.3.7</ecNumber>
    </recommendedName>
    <alternativeName>
        <fullName evidence="6">3'(2'),5-bisphosphonucleoside 3'(2')-phosphohydrolase</fullName>
    </alternativeName>
    <alternativeName>
        <fullName evidence="6">3'-phosphoadenosine 5'-phosphate phosphatase</fullName>
        <shortName evidence="6">PAP phosphatase</shortName>
    </alternativeName>
</protein>
<keyword evidence="2 6" id="KW-1003">Cell membrane</keyword>
<feature type="binding site" evidence="6">
    <location>
        <position position="83"/>
    </location>
    <ligand>
        <name>Mg(2+)</name>
        <dbReference type="ChEBI" id="CHEBI:18420"/>
        <label>2</label>
    </ligand>
</feature>
<evidence type="ECO:0000256" key="6">
    <source>
        <dbReference type="HAMAP-Rule" id="MF_02095"/>
    </source>
</evidence>
<feature type="binding site" evidence="7">
    <location>
        <position position="83"/>
    </location>
    <ligand>
        <name>Mg(2+)</name>
        <dbReference type="ChEBI" id="CHEBI:18420"/>
        <label>1</label>
        <note>catalytic</note>
    </ligand>
</feature>
<proteinExistence type="inferred from homology"/>
<keyword evidence="9" id="KW-1185">Reference proteome</keyword>
<feature type="binding site" evidence="6">
    <location>
        <position position="83"/>
    </location>
    <ligand>
        <name>Mg(2+)</name>
        <dbReference type="ChEBI" id="CHEBI:18420"/>
        <label>1</label>
    </ligand>
</feature>
<dbReference type="EMBL" id="ACYG01000025">
    <property type="protein sequence ID" value="EEV17462.1"/>
    <property type="molecule type" value="Genomic_DNA"/>
</dbReference>
<dbReference type="CDD" id="cd01638">
    <property type="entry name" value="CysQ"/>
    <property type="match status" value="1"/>
</dbReference>
<evidence type="ECO:0000256" key="1">
    <source>
        <dbReference type="ARBA" id="ARBA00005289"/>
    </source>
</evidence>
<gene>
    <name evidence="6" type="primary">cysQ</name>
    <name evidence="8" type="ORF">CAMGR0001_0052</name>
</gene>
<feature type="binding site" evidence="7">
    <location>
        <position position="64"/>
    </location>
    <ligand>
        <name>Mg(2+)</name>
        <dbReference type="ChEBI" id="CHEBI:18420"/>
        <label>1</label>
        <note>catalytic</note>
    </ligand>
</feature>
<dbReference type="PROSITE" id="PS00630">
    <property type="entry name" value="IMP_2"/>
    <property type="match status" value="1"/>
</dbReference>
<keyword evidence="6 7" id="KW-0479">Metal-binding</keyword>
<dbReference type="PRINTS" id="PR00377">
    <property type="entry name" value="IMPHPHTASES"/>
</dbReference>
<feature type="binding site" evidence="7">
    <location>
        <position position="200"/>
    </location>
    <ligand>
        <name>Mg(2+)</name>
        <dbReference type="ChEBI" id="CHEBI:18420"/>
        <label>1</label>
        <note>catalytic</note>
    </ligand>
</feature>
<dbReference type="GO" id="GO:0000287">
    <property type="term" value="F:magnesium ion binding"/>
    <property type="evidence" value="ECO:0007669"/>
    <property type="project" value="UniProtKB-UniRule"/>
</dbReference>
<comment type="caution">
    <text evidence="8">The sequence shown here is derived from an EMBL/GenBank/DDBJ whole genome shotgun (WGS) entry which is preliminary data.</text>
</comment>
<dbReference type="Gene3D" id="3.40.190.80">
    <property type="match status" value="1"/>
</dbReference>